<dbReference type="AlphaFoldDB" id="A0A1Z4JLF5"/>
<gene>
    <name evidence="1" type="ORF">NIES2135_42920</name>
</gene>
<evidence type="ECO:0000313" key="2">
    <source>
        <dbReference type="Proteomes" id="UP000217895"/>
    </source>
</evidence>
<dbReference type="EMBL" id="AP018203">
    <property type="protein sequence ID" value="BAY57427.1"/>
    <property type="molecule type" value="Genomic_DNA"/>
</dbReference>
<proteinExistence type="predicted"/>
<name>A0A1Z4JLF5_LEPBY</name>
<keyword evidence="2" id="KW-1185">Reference proteome</keyword>
<organism evidence="1 2">
    <name type="scientific">Leptolyngbya boryana NIES-2135</name>
    <dbReference type="NCBI Taxonomy" id="1973484"/>
    <lineage>
        <taxon>Bacteria</taxon>
        <taxon>Bacillati</taxon>
        <taxon>Cyanobacteriota</taxon>
        <taxon>Cyanophyceae</taxon>
        <taxon>Leptolyngbyales</taxon>
        <taxon>Leptolyngbyaceae</taxon>
        <taxon>Leptolyngbya group</taxon>
        <taxon>Leptolyngbya</taxon>
    </lineage>
</organism>
<protein>
    <submittedName>
        <fullName evidence="1">Uncharacterized protein</fullName>
    </submittedName>
</protein>
<evidence type="ECO:0000313" key="1">
    <source>
        <dbReference type="EMBL" id="BAY57427.1"/>
    </source>
</evidence>
<dbReference type="Proteomes" id="UP000217895">
    <property type="component" value="Chromosome"/>
</dbReference>
<reference evidence="1 2" key="1">
    <citation type="submission" date="2017-06" db="EMBL/GenBank/DDBJ databases">
        <title>Genome sequencing of cyanobaciteial culture collection at National Institute for Environmental Studies (NIES).</title>
        <authorList>
            <person name="Hirose Y."/>
            <person name="Shimura Y."/>
            <person name="Fujisawa T."/>
            <person name="Nakamura Y."/>
            <person name="Kawachi M."/>
        </authorList>
    </citation>
    <scope>NUCLEOTIDE SEQUENCE [LARGE SCALE GENOMIC DNA]</scope>
    <source>
        <strain evidence="1 2">NIES-2135</strain>
    </source>
</reference>
<accession>A0A1Z4JLF5</accession>
<sequence length="41" mass="4526">MMERIIGSILIAVTIALTHTPSPNVQQPARLITDVFLVRLP</sequence>